<evidence type="ECO:0000256" key="6">
    <source>
        <dbReference type="ARBA" id="ARBA00023242"/>
    </source>
</evidence>
<feature type="region of interest" description="Disordered" evidence="7">
    <location>
        <begin position="1"/>
        <end position="69"/>
    </location>
</feature>
<dbReference type="InterPro" id="IPR025525">
    <property type="entry name" value="hAT-like_transposase_RNase-H"/>
</dbReference>
<keyword evidence="4" id="KW-0862">Zinc</keyword>
<keyword evidence="3" id="KW-0863">Zinc-finger</keyword>
<keyword evidence="6" id="KW-0539">Nucleus</keyword>
<dbReference type="SMART" id="SM00614">
    <property type="entry name" value="ZnF_BED"/>
    <property type="match status" value="1"/>
</dbReference>
<feature type="region of interest" description="Disordered" evidence="7">
    <location>
        <begin position="516"/>
        <end position="543"/>
    </location>
</feature>
<evidence type="ECO:0000256" key="4">
    <source>
        <dbReference type="ARBA" id="ARBA00022833"/>
    </source>
</evidence>
<keyword evidence="10" id="KW-1185">Reference proteome</keyword>
<dbReference type="InterPro" id="IPR012337">
    <property type="entry name" value="RNaseH-like_sf"/>
</dbReference>
<evidence type="ECO:0000256" key="2">
    <source>
        <dbReference type="ARBA" id="ARBA00022723"/>
    </source>
</evidence>
<evidence type="ECO:0000256" key="3">
    <source>
        <dbReference type="ARBA" id="ARBA00022771"/>
    </source>
</evidence>
<dbReference type="RefSeq" id="XP_071926160.1">
    <property type="nucleotide sequence ID" value="XM_072070059.1"/>
</dbReference>
<evidence type="ECO:0000313" key="11">
    <source>
        <dbReference type="RefSeq" id="XP_071926160.1"/>
    </source>
</evidence>
<name>A0ABM4W2Z4_COFAR</name>
<dbReference type="InterPro" id="IPR052035">
    <property type="entry name" value="ZnF_BED_domain_contain"/>
</dbReference>
<dbReference type="PANTHER" id="PTHR46481:SF10">
    <property type="entry name" value="ZINC FINGER BED DOMAIN-CONTAINING PROTEIN 39"/>
    <property type="match status" value="1"/>
</dbReference>
<feature type="domain" description="hAT-like transposase RNase-H fold" evidence="9">
    <location>
        <begin position="444"/>
        <end position="512"/>
    </location>
</feature>
<dbReference type="Pfam" id="PF14372">
    <property type="entry name" value="hAT-like_RNase-H"/>
    <property type="match status" value="1"/>
</dbReference>
<dbReference type="Pfam" id="PF05699">
    <property type="entry name" value="Dimer_Tnp_hAT"/>
    <property type="match status" value="1"/>
</dbReference>
<sequence>MDKSVENASSQLGSTGANSTSPVNIIDTEGGNDNEEELEYSLGDEELGSEEEQLEGDTQAPVQRSNQDAIEGDTLDAFKKKKRARKSEAWDDFEDVEVGSQKTIYSECKHWQSRFKKTKTGTTSSLLRHRKNCPKRLEKLKIVEARQQKLNFPAANSSSNAHSLLHTSKFDMAAMRQSAVEWVLMHEHPFSIVEEDGFNLMMKKEMPEWQKISRTTNKKDCLSVYEREKQKLKHLLSKVKKISLTTDLWKSKNQKIEYMVITGHWIDCQWRLQKQVLNFVHVPSPRPGIAIADAIYKCMLDWGIESKIYTVSVDNASNNDTALRCLKDTFSRNKCLLAKGKLFHVRCCAHILNLMVQDGLSEIQGIIHDIQLRLPERVLIYDCKTRWNSTYEILACAFKFNEVFPRFKDRESSYTFCPSTEDWEKVKKVCSILGVFWNATHIISGSDYPTANLYLNEVCRIKTLLDSRANDEDSFIQAMVWKMKMKFDKYWGECNLMMSIAAILDPRLKMRVHVSSSRDSGANSQVVTNDPGSKSSNSSSSTMTHVTGMCEFLSHIATVEPVQPEKNELDIYFEDGLLSAMDKSSLDIVNLDALKWWKSTTKYKILPKMAADILVIPVSTVASEATFSAGTRVLDSYRASLAPETVEMLMCAGDWCRRLHGKMKSAQEISLPIP</sequence>
<evidence type="ECO:0000259" key="8">
    <source>
        <dbReference type="Pfam" id="PF05699"/>
    </source>
</evidence>
<dbReference type="Proteomes" id="UP001652660">
    <property type="component" value="Chromosome 11c"/>
</dbReference>
<organism evidence="10 11">
    <name type="scientific">Coffea arabica</name>
    <name type="common">Arabian coffee</name>
    <dbReference type="NCBI Taxonomy" id="13443"/>
    <lineage>
        <taxon>Eukaryota</taxon>
        <taxon>Viridiplantae</taxon>
        <taxon>Streptophyta</taxon>
        <taxon>Embryophyta</taxon>
        <taxon>Tracheophyta</taxon>
        <taxon>Spermatophyta</taxon>
        <taxon>Magnoliopsida</taxon>
        <taxon>eudicotyledons</taxon>
        <taxon>Gunneridae</taxon>
        <taxon>Pentapetalae</taxon>
        <taxon>asterids</taxon>
        <taxon>lamiids</taxon>
        <taxon>Gentianales</taxon>
        <taxon>Rubiaceae</taxon>
        <taxon>Ixoroideae</taxon>
        <taxon>Gardenieae complex</taxon>
        <taxon>Bertiereae - Coffeeae clade</taxon>
        <taxon>Coffeeae</taxon>
        <taxon>Coffea</taxon>
    </lineage>
</organism>
<feature type="compositionally biased region" description="Polar residues" evidence="7">
    <location>
        <begin position="516"/>
        <end position="532"/>
    </location>
</feature>
<comment type="subcellular location">
    <subcellularLocation>
        <location evidence="1">Nucleus</location>
    </subcellularLocation>
</comment>
<evidence type="ECO:0000259" key="9">
    <source>
        <dbReference type="Pfam" id="PF14372"/>
    </source>
</evidence>
<dbReference type="PANTHER" id="PTHR46481">
    <property type="entry name" value="ZINC FINGER BED DOMAIN-CONTAINING PROTEIN 4"/>
    <property type="match status" value="1"/>
</dbReference>
<evidence type="ECO:0000256" key="1">
    <source>
        <dbReference type="ARBA" id="ARBA00004123"/>
    </source>
</evidence>
<dbReference type="GeneID" id="113715974"/>
<dbReference type="InterPro" id="IPR008906">
    <property type="entry name" value="HATC_C_dom"/>
</dbReference>
<evidence type="ECO:0000313" key="10">
    <source>
        <dbReference type="Proteomes" id="UP001652660"/>
    </source>
</evidence>
<feature type="domain" description="HAT C-terminal dimerisation" evidence="8">
    <location>
        <begin position="568"/>
        <end position="655"/>
    </location>
</feature>
<dbReference type="SUPFAM" id="SSF53098">
    <property type="entry name" value="Ribonuclease H-like"/>
    <property type="match status" value="1"/>
</dbReference>
<evidence type="ECO:0000256" key="7">
    <source>
        <dbReference type="SAM" id="MobiDB-lite"/>
    </source>
</evidence>
<evidence type="ECO:0000256" key="5">
    <source>
        <dbReference type="ARBA" id="ARBA00023125"/>
    </source>
</evidence>
<keyword evidence="2" id="KW-0479">Metal-binding</keyword>
<reference evidence="11" key="1">
    <citation type="submission" date="2025-08" db="UniProtKB">
        <authorList>
            <consortium name="RefSeq"/>
        </authorList>
    </citation>
    <scope>IDENTIFICATION</scope>
    <source>
        <tissue evidence="11">Leaves</tissue>
    </source>
</reference>
<protein>
    <submittedName>
        <fullName evidence="11">Zinc finger BED domain-containing protein RICESLEEPER 2-like</fullName>
    </submittedName>
</protein>
<accession>A0ABM4W2Z4</accession>
<keyword evidence="5" id="KW-0238">DNA-binding</keyword>
<feature type="compositionally biased region" description="Acidic residues" evidence="7">
    <location>
        <begin position="30"/>
        <end position="55"/>
    </location>
</feature>
<gene>
    <name evidence="11" type="primary">LOC113715974</name>
</gene>
<feature type="compositionally biased region" description="Polar residues" evidence="7">
    <location>
        <begin position="1"/>
        <end position="23"/>
    </location>
</feature>
<proteinExistence type="predicted"/>